<sequence>MASLSFPLFARLPTELRLHIWRLSCHPRVVEVEYLPDRDLCRTPTRPPVVLHVCREARHEALRRVYRRAFATRSRDAAIYFGPDLDVLYLPRHGAMGYSETARDFAHYVLDTADLVRSLAIDHVRADIRRPWEKYNKYWLLRSFRHLRVAFLVLDSDPAGRGARGGGGGGGADEIELVDPQDDPAAIMQLMDDVLLSFRHEVGPETVCRNREIDTRGHDGHGVALIPKSKAPPACGCQPALVMQPTGHYLRLDSVPLVDDDPWHARGRLR</sequence>
<comment type="caution">
    <text evidence="2">The sequence shown here is derived from an EMBL/GenBank/DDBJ whole genome shotgun (WGS) entry which is preliminary data.</text>
</comment>
<evidence type="ECO:0000313" key="3">
    <source>
        <dbReference type="Proteomes" id="UP001586593"/>
    </source>
</evidence>
<dbReference type="InterPro" id="IPR045518">
    <property type="entry name" value="2EXR"/>
</dbReference>
<accession>A0ABR3VSF2</accession>
<evidence type="ECO:0000259" key="1">
    <source>
        <dbReference type="Pfam" id="PF20150"/>
    </source>
</evidence>
<protein>
    <recommendedName>
        <fullName evidence="1">2EXR domain-containing protein</fullName>
    </recommendedName>
</protein>
<name>A0ABR3VSF2_9PEZI</name>
<feature type="domain" description="2EXR" evidence="1">
    <location>
        <begin position="6"/>
        <end position="88"/>
    </location>
</feature>
<gene>
    <name evidence="2" type="ORF">VTK73DRAFT_2182</name>
</gene>
<proteinExistence type="predicted"/>
<dbReference type="PANTHER" id="PTHR35910">
    <property type="entry name" value="2EXR DOMAIN-CONTAINING PROTEIN"/>
    <property type="match status" value="1"/>
</dbReference>
<dbReference type="PANTHER" id="PTHR35910:SF6">
    <property type="entry name" value="2EXR DOMAIN-CONTAINING PROTEIN"/>
    <property type="match status" value="1"/>
</dbReference>
<keyword evidence="3" id="KW-1185">Reference proteome</keyword>
<reference evidence="2 3" key="1">
    <citation type="journal article" date="2024" name="Commun. Biol.">
        <title>Comparative genomic analysis of thermophilic fungi reveals convergent evolutionary adaptations and gene losses.</title>
        <authorList>
            <person name="Steindorff A.S."/>
            <person name="Aguilar-Pontes M.V."/>
            <person name="Robinson A.J."/>
            <person name="Andreopoulos B."/>
            <person name="LaButti K."/>
            <person name="Kuo A."/>
            <person name="Mondo S."/>
            <person name="Riley R."/>
            <person name="Otillar R."/>
            <person name="Haridas S."/>
            <person name="Lipzen A."/>
            <person name="Grimwood J."/>
            <person name="Schmutz J."/>
            <person name="Clum A."/>
            <person name="Reid I.D."/>
            <person name="Moisan M.C."/>
            <person name="Butler G."/>
            <person name="Nguyen T.T.M."/>
            <person name="Dewar K."/>
            <person name="Conant G."/>
            <person name="Drula E."/>
            <person name="Henrissat B."/>
            <person name="Hansel C."/>
            <person name="Singer S."/>
            <person name="Hutchinson M.I."/>
            <person name="de Vries R.P."/>
            <person name="Natvig D.O."/>
            <person name="Powell A.J."/>
            <person name="Tsang A."/>
            <person name="Grigoriev I.V."/>
        </authorList>
    </citation>
    <scope>NUCLEOTIDE SEQUENCE [LARGE SCALE GENOMIC DNA]</scope>
    <source>
        <strain evidence="2 3">ATCC 24622</strain>
    </source>
</reference>
<organism evidence="2 3">
    <name type="scientific">Phialemonium thermophilum</name>
    <dbReference type="NCBI Taxonomy" id="223376"/>
    <lineage>
        <taxon>Eukaryota</taxon>
        <taxon>Fungi</taxon>
        <taxon>Dikarya</taxon>
        <taxon>Ascomycota</taxon>
        <taxon>Pezizomycotina</taxon>
        <taxon>Sordariomycetes</taxon>
        <taxon>Sordariomycetidae</taxon>
        <taxon>Cephalothecales</taxon>
        <taxon>Cephalothecaceae</taxon>
        <taxon>Phialemonium</taxon>
    </lineage>
</organism>
<dbReference type="Proteomes" id="UP001586593">
    <property type="component" value="Unassembled WGS sequence"/>
</dbReference>
<dbReference type="Pfam" id="PF20150">
    <property type="entry name" value="2EXR"/>
    <property type="match status" value="1"/>
</dbReference>
<dbReference type="EMBL" id="JAZHXJ010001595">
    <property type="protein sequence ID" value="KAL1844602.1"/>
    <property type="molecule type" value="Genomic_DNA"/>
</dbReference>
<evidence type="ECO:0000313" key="2">
    <source>
        <dbReference type="EMBL" id="KAL1844602.1"/>
    </source>
</evidence>